<evidence type="ECO:0000313" key="2">
    <source>
        <dbReference type="EMBL" id="RMC06253.1"/>
    </source>
</evidence>
<comment type="caution">
    <text evidence="2">The sequence shown here is derived from an EMBL/GenBank/DDBJ whole genome shotgun (WGS) entry which is preliminary data.</text>
</comment>
<name>A0A3M0JZB4_HIRRU</name>
<accession>A0A3M0JZB4</accession>
<evidence type="ECO:0000256" key="1">
    <source>
        <dbReference type="SAM" id="MobiDB-lite"/>
    </source>
</evidence>
<dbReference type="AlphaFoldDB" id="A0A3M0JZB4"/>
<proteinExistence type="predicted"/>
<protein>
    <submittedName>
        <fullName evidence="2">Uncharacterized protein</fullName>
    </submittedName>
</protein>
<dbReference type="EMBL" id="QRBI01000120">
    <property type="protein sequence ID" value="RMC06253.1"/>
    <property type="molecule type" value="Genomic_DNA"/>
</dbReference>
<reference evidence="2 3" key="1">
    <citation type="submission" date="2018-07" db="EMBL/GenBank/DDBJ databases">
        <title>A high quality draft genome assembly of the barn swallow (H. rustica rustica).</title>
        <authorList>
            <person name="Formenti G."/>
            <person name="Chiara M."/>
            <person name="Poveda L."/>
            <person name="Francoijs K.-J."/>
            <person name="Bonisoli-Alquati A."/>
            <person name="Canova L."/>
            <person name="Gianfranceschi L."/>
            <person name="Horner D.S."/>
            <person name="Saino N."/>
        </authorList>
    </citation>
    <scope>NUCLEOTIDE SEQUENCE [LARGE SCALE GENOMIC DNA]</scope>
    <source>
        <strain evidence="2">Chelidonia</strain>
        <tissue evidence="2">Blood</tissue>
    </source>
</reference>
<sequence length="90" mass="9936">MGDKVMMNGMGEVIVSLKVREEKGKCKEKPAGLEEEENMQEGLDNEFSLERRVVLGYVLDVAGRFDGEHGPDADPKPLSSRSSHLTEQSS</sequence>
<evidence type="ECO:0000313" key="3">
    <source>
        <dbReference type="Proteomes" id="UP000269221"/>
    </source>
</evidence>
<feature type="compositionally biased region" description="Basic and acidic residues" evidence="1">
    <location>
        <begin position="64"/>
        <end position="75"/>
    </location>
</feature>
<gene>
    <name evidence="2" type="ORF">DUI87_15684</name>
</gene>
<feature type="region of interest" description="Disordered" evidence="1">
    <location>
        <begin position="64"/>
        <end position="90"/>
    </location>
</feature>
<feature type="compositionally biased region" description="Polar residues" evidence="1">
    <location>
        <begin position="79"/>
        <end position="90"/>
    </location>
</feature>
<dbReference type="Proteomes" id="UP000269221">
    <property type="component" value="Unassembled WGS sequence"/>
</dbReference>
<organism evidence="2 3">
    <name type="scientific">Hirundo rustica rustica</name>
    <dbReference type="NCBI Taxonomy" id="333673"/>
    <lineage>
        <taxon>Eukaryota</taxon>
        <taxon>Metazoa</taxon>
        <taxon>Chordata</taxon>
        <taxon>Craniata</taxon>
        <taxon>Vertebrata</taxon>
        <taxon>Euteleostomi</taxon>
        <taxon>Archelosauria</taxon>
        <taxon>Archosauria</taxon>
        <taxon>Dinosauria</taxon>
        <taxon>Saurischia</taxon>
        <taxon>Theropoda</taxon>
        <taxon>Coelurosauria</taxon>
        <taxon>Aves</taxon>
        <taxon>Neognathae</taxon>
        <taxon>Neoaves</taxon>
        <taxon>Telluraves</taxon>
        <taxon>Australaves</taxon>
        <taxon>Passeriformes</taxon>
        <taxon>Sylvioidea</taxon>
        <taxon>Hirundinidae</taxon>
        <taxon>Hirundo</taxon>
    </lineage>
</organism>
<keyword evidence="3" id="KW-1185">Reference proteome</keyword>